<dbReference type="HOGENOM" id="CLU_1759164_0_0_1"/>
<dbReference type="VEuPathDB" id="FungiDB:MPH_07182"/>
<accession>K2RSP2</accession>
<evidence type="ECO:0000313" key="1">
    <source>
        <dbReference type="EMBL" id="EKG15747.1"/>
    </source>
</evidence>
<sequence>MIRDNSRTHSVDADGREIAFRVKQNQGLRRKHKNNTPVEPKRPKRFICWLSKSLDSLSERLANVRAGSRRTISQGFDLLDFPPECSGIGTLERMQQTCRSFCLIREVAATGAKDRKSIVRFSAQLGYAKRNIACCLNGVWGGEAARSR</sequence>
<dbReference type="Proteomes" id="UP000007129">
    <property type="component" value="Unassembled WGS sequence"/>
</dbReference>
<dbReference type="InParanoid" id="K2RSP2"/>
<evidence type="ECO:0000313" key="2">
    <source>
        <dbReference type="Proteomes" id="UP000007129"/>
    </source>
</evidence>
<name>K2RSP2_MACPH</name>
<gene>
    <name evidence="1" type="ORF">MPH_07182</name>
</gene>
<organism evidence="1 2">
    <name type="scientific">Macrophomina phaseolina (strain MS6)</name>
    <name type="common">Charcoal rot fungus</name>
    <dbReference type="NCBI Taxonomy" id="1126212"/>
    <lineage>
        <taxon>Eukaryota</taxon>
        <taxon>Fungi</taxon>
        <taxon>Dikarya</taxon>
        <taxon>Ascomycota</taxon>
        <taxon>Pezizomycotina</taxon>
        <taxon>Dothideomycetes</taxon>
        <taxon>Dothideomycetes incertae sedis</taxon>
        <taxon>Botryosphaeriales</taxon>
        <taxon>Botryosphaeriaceae</taxon>
        <taxon>Macrophomina</taxon>
    </lineage>
</organism>
<comment type="caution">
    <text evidence="1">The sequence shown here is derived from an EMBL/GenBank/DDBJ whole genome shotgun (WGS) entry which is preliminary data.</text>
</comment>
<dbReference type="EMBL" id="AHHD01000293">
    <property type="protein sequence ID" value="EKG15747.1"/>
    <property type="molecule type" value="Genomic_DNA"/>
</dbReference>
<dbReference type="AlphaFoldDB" id="K2RSP2"/>
<reference evidence="1 2" key="1">
    <citation type="journal article" date="2012" name="BMC Genomics">
        <title>Tools to kill: Genome of one of the most destructive plant pathogenic fungi Macrophomina phaseolina.</title>
        <authorList>
            <person name="Islam M.S."/>
            <person name="Haque M.S."/>
            <person name="Islam M.M."/>
            <person name="Emdad E.M."/>
            <person name="Halim A."/>
            <person name="Hossen Q.M.M."/>
            <person name="Hossain M.Z."/>
            <person name="Ahmed B."/>
            <person name="Rahim S."/>
            <person name="Rahman M.S."/>
            <person name="Alam M.M."/>
            <person name="Hou S."/>
            <person name="Wan X."/>
            <person name="Saito J.A."/>
            <person name="Alam M."/>
        </authorList>
    </citation>
    <scope>NUCLEOTIDE SEQUENCE [LARGE SCALE GENOMIC DNA]</scope>
    <source>
        <strain evidence="1 2">MS6</strain>
    </source>
</reference>
<protein>
    <submittedName>
        <fullName evidence="1">Uncharacterized protein</fullName>
    </submittedName>
</protein>
<proteinExistence type="predicted"/>